<name>A0ABX8X8A8_SHEPU</name>
<reference evidence="1 2" key="1">
    <citation type="submission" date="2021-08" db="EMBL/GenBank/DDBJ databases">
        <title>Shewanella putrefaciens YZ-J, complete genome.</title>
        <authorList>
            <person name="Yi Z."/>
        </authorList>
    </citation>
    <scope>NUCLEOTIDE SEQUENCE [LARGE SCALE GENOMIC DNA]</scope>
    <source>
        <strain evidence="1 2">YZ-J</strain>
    </source>
</reference>
<evidence type="ECO:0000313" key="2">
    <source>
        <dbReference type="Proteomes" id="UP000827084"/>
    </source>
</evidence>
<evidence type="ECO:0000313" key="1">
    <source>
        <dbReference type="EMBL" id="QYX71525.1"/>
    </source>
</evidence>
<sequence>MLEMNMEKVEISAKVVKETLDHYREDFASLVKAYANFSYTQGEAYCDFFVDIGSMMNGVWLVTADLESDTVPPFKEFNWHCMLNINEANMPEDELIELLQNVYKIGYLWLIEQLSLLKKQIDFIEIRLYHNGSLDYQALSQLD</sequence>
<proteinExistence type="predicted"/>
<accession>A0ABX8X8A8</accession>
<gene>
    <name evidence="1" type="ORF">K3G22_12075</name>
</gene>
<protein>
    <submittedName>
        <fullName evidence="1">Uncharacterized protein</fullName>
    </submittedName>
</protein>
<keyword evidence="2" id="KW-1185">Reference proteome</keyword>
<dbReference type="Proteomes" id="UP000827084">
    <property type="component" value="Chromosome"/>
</dbReference>
<dbReference type="EMBL" id="CP080635">
    <property type="protein sequence ID" value="QYX71525.1"/>
    <property type="molecule type" value="Genomic_DNA"/>
</dbReference>
<organism evidence="1 2">
    <name type="scientific">Shewanella putrefaciens</name>
    <name type="common">Pseudomonas putrefaciens</name>
    <dbReference type="NCBI Taxonomy" id="24"/>
    <lineage>
        <taxon>Bacteria</taxon>
        <taxon>Pseudomonadati</taxon>
        <taxon>Pseudomonadota</taxon>
        <taxon>Gammaproteobacteria</taxon>
        <taxon>Alteromonadales</taxon>
        <taxon>Shewanellaceae</taxon>
        <taxon>Shewanella</taxon>
    </lineage>
</organism>